<feature type="compositionally biased region" description="Basic and acidic residues" evidence="10">
    <location>
        <begin position="674"/>
        <end position="683"/>
    </location>
</feature>
<evidence type="ECO:0000256" key="6">
    <source>
        <dbReference type="ARBA" id="ARBA00022729"/>
    </source>
</evidence>
<keyword evidence="6" id="KW-0732">Signal</keyword>
<feature type="region of interest" description="Disordered" evidence="10">
    <location>
        <begin position="631"/>
        <end position="683"/>
    </location>
</feature>
<proteinExistence type="inferred from homology"/>
<comment type="subcellular location">
    <subcellularLocation>
        <location evidence="2">Endoplasmic reticulum membrane</location>
        <topology evidence="2">Single-pass type I membrane protein</topology>
    </subcellularLocation>
</comment>
<evidence type="ECO:0000256" key="7">
    <source>
        <dbReference type="ARBA" id="ARBA00022824"/>
    </source>
</evidence>
<keyword evidence="7" id="KW-0256">Endoplasmic reticulum</keyword>
<sequence>MELLYKELEATVDRQVDLRGNFIVEVDTVTLYNYGERETHSFFILMPDEVIPYIARTRARREFDNGLIYFQKDESFNVPGFTTYIIDFMRGILPGGKMTANLEIMYANMLKNKPAELPTISSDAIVFLDKFPMALSFPYKSTQTTSFVIRDLPDLAELHVRSGKAPVQCKLGKIMKSTLRPEPSFDTIEPNTVDLSYSKDLEHVWSPLASSAVMDGNPCIICSTLQDLPPTRARHILRRTGALPPLPHMISLSYLMSSSQLSVEELHRSFSMYPFSDVLHVRDEYIIINNAPHPPNDTMKRIDMKSAVTAPPTFSSTFSMEIPPDATDVLIEDAIGRLVHSQIGDVEQIDVLNKDQIETFEPILDVDDFFSFDSFSSDSFGSNHNAFGTAGSMLSFDLPDGLFEELSIDTSQKEVRLVNVKFRHPILGQQKTSFHISYNITLSDFLKTLTETSGSAGVFKEKDKELFLPSDSLDLVSPWWSRTMDKLFPYKPYVFTIPMCSLTRPLSPINKFYIDVSLPPLSVNTQLESVIDIEDMSIGYTLENKYETSEFTGNPVPLSASSSGTMIAATTLSFSSSLMCPFDCMENFQLTFWSPIPRGTWMRVCRIIIGLFVILLFLGGLLWVCGGEKEDEKVGEEQCMKKEEKEDEEKEDRDEKSDAKDISNPGNEEEREEKEEKNDEHDE</sequence>
<evidence type="ECO:0000256" key="9">
    <source>
        <dbReference type="ARBA" id="ARBA00023136"/>
    </source>
</evidence>
<dbReference type="InterPro" id="IPR007676">
    <property type="entry name" value="Ribophorin_I"/>
</dbReference>
<gene>
    <name evidence="12" type="ORF">ADUPG1_012502</name>
</gene>
<comment type="caution">
    <text evidence="12">The sequence shown here is derived from an EMBL/GenBank/DDBJ whole genome shotgun (WGS) entry which is preliminary data.</text>
</comment>
<organism evidence="12 13">
    <name type="scientific">Aduncisulcus paluster</name>
    <dbReference type="NCBI Taxonomy" id="2918883"/>
    <lineage>
        <taxon>Eukaryota</taxon>
        <taxon>Metamonada</taxon>
        <taxon>Carpediemonas-like organisms</taxon>
        <taxon>Aduncisulcus</taxon>
    </lineage>
</organism>
<comment type="similarity">
    <text evidence="4">Belongs to the OST1 family.</text>
</comment>
<dbReference type="EMBL" id="BQXS01012480">
    <property type="protein sequence ID" value="GKT23688.1"/>
    <property type="molecule type" value="Genomic_DNA"/>
</dbReference>
<keyword evidence="8 11" id="KW-1133">Transmembrane helix</keyword>
<evidence type="ECO:0000256" key="11">
    <source>
        <dbReference type="SAM" id="Phobius"/>
    </source>
</evidence>
<keyword evidence="5 11" id="KW-0812">Transmembrane</keyword>
<comment type="pathway">
    <text evidence="3">Protein modification; protein glycosylation.</text>
</comment>
<dbReference type="Pfam" id="PF04597">
    <property type="entry name" value="Ribophorin_I"/>
    <property type="match status" value="1"/>
</dbReference>
<evidence type="ECO:0000313" key="13">
    <source>
        <dbReference type="Proteomes" id="UP001057375"/>
    </source>
</evidence>
<evidence type="ECO:0000256" key="5">
    <source>
        <dbReference type="ARBA" id="ARBA00022692"/>
    </source>
</evidence>
<evidence type="ECO:0000256" key="8">
    <source>
        <dbReference type="ARBA" id="ARBA00022989"/>
    </source>
</evidence>
<evidence type="ECO:0000256" key="2">
    <source>
        <dbReference type="ARBA" id="ARBA00004115"/>
    </source>
</evidence>
<evidence type="ECO:0000256" key="4">
    <source>
        <dbReference type="ARBA" id="ARBA00008905"/>
    </source>
</evidence>
<feature type="transmembrane region" description="Helical" evidence="11">
    <location>
        <begin position="607"/>
        <end position="625"/>
    </location>
</feature>
<keyword evidence="13" id="KW-1185">Reference proteome</keyword>
<name>A0ABQ5JZN9_9EUKA</name>
<reference evidence="12" key="1">
    <citation type="submission" date="2022-03" db="EMBL/GenBank/DDBJ databases">
        <title>Draft genome sequence of Aduncisulcus paluster, a free-living microaerophilic Fornicata.</title>
        <authorList>
            <person name="Yuyama I."/>
            <person name="Kume K."/>
            <person name="Tamura T."/>
            <person name="Inagaki Y."/>
            <person name="Hashimoto T."/>
        </authorList>
    </citation>
    <scope>NUCLEOTIDE SEQUENCE</scope>
    <source>
        <strain evidence="12">NY0171</strain>
    </source>
</reference>
<evidence type="ECO:0000313" key="12">
    <source>
        <dbReference type="EMBL" id="GKT23688.1"/>
    </source>
</evidence>
<evidence type="ECO:0000256" key="1">
    <source>
        <dbReference type="ARBA" id="ARBA00002791"/>
    </source>
</evidence>
<accession>A0ABQ5JZN9</accession>
<comment type="function">
    <text evidence="1">Subunit of the oligosaccharyl transferase (OST) complex that catalyzes the initial transfer of a defined glycan (Glc(3)Man(9)GlcNAc(2) in eukaryotes) from the lipid carrier dolichol-pyrophosphate to an asparagine residue within an Asn-X-Ser/Thr consensus motif in nascent polypeptide chains, the first step in protein N-glycosylation. N-glycosylation occurs cotranslationally and the complex associates with the Sec61 complex at the channel-forming translocon complex that mediates protein translocation across the endoplasmic reticulum (ER). All subunits are required for a maximal enzyme activity.</text>
</comment>
<dbReference type="Proteomes" id="UP001057375">
    <property type="component" value="Unassembled WGS sequence"/>
</dbReference>
<protein>
    <submittedName>
        <fullName evidence="12">Uncharacterized protein</fullName>
    </submittedName>
</protein>
<feature type="compositionally biased region" description="Basic and acidic residues" evidence="10">
    <location>
        <begin position="631"/>
        <end position="644"/>
    </location>
</feature>
<keyword evidence="9 11" id="KW-0472">Membrane</keyword>
<evidence type="ECO:0000256" key="10">
    <source>
        <dbReference type="SAM" id="MobiDB-lite"/>
    </source>
</evidence>
<evidence type="ECO:0000256" key="3">
    <source>
        <dbReference type="ARBA" id="ARBA00004922"/>
    </source>
</evidence>